<dbReference type="PANTHER" id="PTHR43537:SF5">
    <property type="entry name" value="UXU OPERON TRANSCRIPTIONAL REGULATOR"/>
    <property type="match status" value="1"/>
</dbReference>
<organism evidence="5 6">
    <name type="scientific">Rhizobium jaguaris</name>
    <dbReference type="NCBI Taxonomy" id="1312183"/>
    <lineage>
        <taxon>Bacteria</taxon>
        <taxon>Pseudomonadati</taxon>
        <taxon>Pseudomonadota</taxon>
        <taxon>Alphaproteobacteria</taxon>
        <taxon>Hyphomicrobiales</taxon>
        <taxon>Rhizobiaceae</taxon>
        <taxon>Rhizobium/Agrobacterium group</taxon>
        <taxon>Rhizobium</taxon>
    </lineage>
</organism>
<accession>A0A387FUX7</accession>
<keyword evidence="6" id="KW-1185">Reference proteome</keyword>
<dbReference type="SUPFAM" id="SSF48008">
    <property type="entry name" value="GntR ligand-binding domain-like"/>
    <property type="match status" value="1"/>
</dbReference>
<dbReference type="KEGG" id="rjg:CCGE525_30050"/>
<dbReference type="OrthoDB" id="9809707at2"/>
<dbReference type="SMART" id="SM00895">
    <property type="entry name" value="FCD"/>
    <property type="match status" value="1"/>
</dbReference>
<evidence type="ECO:0000313" key="5">
    <source>
        <dbReference type="EMBL" id="AYG62960.1"/>
    </source>
</evidence>
<dbReference type="PRINTS" id="PR00035">
    <property type="entry name" value="HTHGNTR"/>
</dbReference>
<feature type="domain" description="HTH gntR-type" evidence="4">
    <location>
        <begin position="20"/>
        <end position="88"/>
    </location>
</feature>
<evidence type="ECO:0000256" key="2">
    <source>
        <dbReference type="ARBA" id="ARBA00023125"/>
    </source>
</evidence>
<dbReference type="Gene3D" id="1.20.120.530">
    <property type="entry name" value="GntR ligand-binding domain-like"/>
    <property type="match status" value="1"/>
</dbReference>
<evidence type="ECO:0000256" key="1">
    <source>
        <dbReference type="ARBA" id="ARBA00023015"/>
    </source>
</evidence>
<dbReference type="Proteomes" id="UP000282195">
    <property type="component" value="Plasmid pRCCGE525c"/>
</dbReference>
<dbReference type="InterPro" id="IPR036388">
    <property type="entry name" value="WH-like_DNA-bd_sf"/>
</dbReference>
<evidence type="ECO:0000259" key="4">
    <source>
        <dbReference type="PROSITE" id="PS50949"/>
    </source>
</evidence>
<dbReference type="PANTHER" id="PTHR43537">
    <property type="entry name" value="TRANSCRIPTIONAL REGULATOR, GNTR FAMILY"/>
    <property type="match status" value="1"/>
</dbReference>
<dbReference type="PROSITE" id="PS50949">
    <property type="entry name" value="HTH_GNTR"/>
    <property type="match status" value="1"/>
</dbReference>
<keyword evidence="1" id="KW-0805">Transcription regulation</keyword>
<evidence type="ECO:0000256" key="3">
    <source>
        <dbReference type="ARBA" id="ARBA00023163"/>
    </source>
</evidence>
<protein>
    <submittedName>
        <fullName evidence="5">FadR family transcriptional regulator</fullName>
    </submittedName>
</protein>
<evidence type="ECO:0000313" key="6">
    <source>
        <dbReference type="Proteomes" id="UP000282195"/>
    </source>
</evidence>
<dbReference type="Pfam" id="PF00392">
    <property type="entry name" value="GntR"/>
    <property type="match status" value="1"/>
</dbReference>
<dbReference type="SMART" id="SM00345">
    <property type="entry name" value="HTH_GNTR"/>
    <property type="match status" value="1"/>
</dbReference>
<dbReference type="InterPro" id="IPR011711">
    <property type="entry name" value="GntR_C"/>
</dbReference>
<dbReference type="CDD" id="cd07377">
    <property type="entry name" value="WHTH_GntR"/>
    <property type="match status" value="1"/>
</dbReference>
<keyword evidence="3" id="KW-0804">Transcription</keyword>
<keyword evidence="2" id="KW-0238">DNA-binding</keyword>
<sequence>MRRAAAIKTKERDGRRAGRRNLVDVVGQQLRQEILGGALKLGEKLPSESGLTERYKVSRTVIREAIASMRADGLVEVRHGVGVFVRNARPFPPTGLLETDPGRISSIIEMLELRAAVETEAAGLAAARRSPAQDEAIIERFEDVDRAMERRIATSEADFEFHLAIADATNNPRFREFLELTGRKIIPRSFLLDQPDETASADYLAQIQAEHRRIAEAISDRDEHGAREAMRLHLKGSQQRYRNLIRKGS</sequence>
<dbReference type="Gene3D" id="1.10.10.10">
    <property type="entry name" value="Winged helix-like DNA-binding domain superfamily/Winged helix DNA-binding domain"/>
    <property type="match status" value="1"/>
</dbReference>
<keyword evidence="5" id="KW-0614">Plasmid</keyword>
<dbReference type="InterPro" id="IPR036390">
    <property type="entry name" value="WH_DNA-bd_sf"/>
</dbReference>
<geneLocation type="plasmid" evidence="6">
    <name>prccge525c</name>
</geneLocation>
<dbReference type="EMBL" id="CP032695">
    <property type="protein sequence ID" value="AYG62960.1"/>
    <property type="molecule type" value="Genomic_DNA"/>
</dbReference>
<proteinExistence type="predicted"/>
<dbReference type="InterPro" id="IPR000524">
    <property type="entry name" value="Tscrpt_reg_HTH_GntR"/>
</dbReference>
<dbReference type="SUPFAM" id="SSF46785">
    <property type="entry name" value="Winged helix' DNA-binding domain"/>
    <property type="match status" value="1"/>
</dbReference>
<gene>
    <name evidence="5" type="ORF">CCGE525_30050</name>
</gene>
<name>A0A387FUX7_9HYPH</name>
<dbReference type="InterPro" id="IPR008920">
    <property type="entry name" value="TF_FadR/GntR_C"/>
</dbReference>
<dbReference type="AlphaFoldDB" id="A0A387FUX7"/>
<dbReference type="GO" id="GO:0003677">
    <property type="term" value="F:DNA binding"/>
    <property type="evidence" value="ECO:0007669"/>
    <property type="project" value="UniProtKB-KW"/>
</dbReference>
<dbReference type="Pfam" id="PF07729">
    <property type="entry name" value="FCD"/>
    <property type="match status" value="1"/>
</dbReference>
<reference evidence="5 6" key="1">
    <citation type="submission" date="2018-10" db="EMBL/GenBank/DDBJ databases">
        <title>Rhizobium etli, R. leguminosarum and a new Rhizobium genospecies from Phaseolus dumosus.</title>
        <authorList>
            <person name="Ramirez-Puebla S.T."/>
            <person name="Rogel-Hernandez M.A."/>
            <person name="Guerrero G."/>
            <person name="Ormeno-Orrillo E."/>
            <person name="Martinez-Romero J.C."/>
            <person name="Negrete-Yankelevich S."/>
            <person name="Martinez-Romero E."/>
        </authorList>
    </citation>
    <scope>NUCLEOTIDE SEQUENCE [LARGE SCALE GENOMIC DNA]</scope>
    <source>
        <strain evidence="5 6">CCGE525</strain>
        <plasmid evidence="6">prccge525c</plasmid>
    </source>
</reference>
<dbReference type="RefSeq" id="WP_120707870.1">
    <property type="nucleotide sequence ID" value="NZ_CP032695.1"/>
</dbReference>
<dbReference type="GO" id="GO:0003700">
    <property type="term" value="F:DNA-binding transcription factor activity"/>
    <property type="evidence" value="ECO:0007669"/>
    <property type="project" value="InterPro"/>
</dbReference>